<evidence type="ECO:0000256" key="1">
    <source>
        <dbReference type="ARBA" id="ARBA00023172"/>
    </source>
</evidence>
<dbReference type="EMBL" id="JAMZFW010000019">
    <property type="protein sequence ID" value="MCP1103168.1"/>
    <property type="molecule type" value="Genomic_DNA"/>
</dbReference>
<gene>
    <name evidence="3" type="ORF">NK125_12165</name>
</gene>
<proteinExistence type="predicted"/>
<dbReference type="Proteomes" id="UP001523566">
    <property type="component" value="Unassembled WGS sequence"/>
</dbReference>
<dbReference type="RefSeq" id="WP_262066971.1">
    <property type="nucleotide sequence ID" value="NZ_JBNJSC010000014.1"/>
</dbReference>
<evidence type="ECO:0000313" key="3">
    <source>
        <dbReference type="EMBL" id="MCP1103168.1"/>
    </source>
</evidence>
<name>A0ABT1EBF5_9FIRM</name>
<reference evidence="3 4" key="1">
    <citation type="journal article" date="2022" name="Genome Biol. Evol.">
        <title>Host diet, physiology and behaviors set the stage for Lachnospiraceae cladogenesis.</title>
        <authorList>
            <person name="Vera-Ponce De Leon A."/>
            <person name="Schneider M."/>
            <person name="Jahnes B.C."/>
            <person name="Sadowski V."/>
            <person name="Camuy-Velez L.A."/>
            <person name="Duan J."/>
            <person name="Sabree Z.L."/>
        </authorList>
    </citation>
    <scope>NUCLEOTIDE SEQUENCE [LARGE SCALE GENOMIC DNA]</scope>
    <source>
        <strain evidence="3 4">PAL113</strain>
    </source>
</reference>
<accession>A0ABT1EBF5</accession>
<feature type="domain" description="Tyr recombinase" evidence="2">
    <location>
        <begin position="17"/>
        <end position="211"/>
    </location>
</feature>
<dbReference type="PANTHER" id="PTHR30349:SF64">
    <property type="entry name" value="PROPHAGE INTEGRASE INTD-RELATED"/>
    <property type="match status" value="1"/>
</dbReference>
<dbReference type="PROSITE" id="PS51898">
    <property type="entry name" value="TYR_RECOMBINASE"/>
    <property type="match status" value="1"/>
</dbReference>
<dbReference type="Gene3D" id="1.10.443.10">
    <property type="entry name" value="Intergrase catalytic core"/>
    <property type="match status" value="1"/>
</dbReference>
<dbReference type="InterPro" id="IPR050090">
    <property type="entry name" value="Tyrosine_recombinase_XerCD"/>
</dbReference>
<evidence type="ECO:0000259" key="2">
    <source>
        <dbReference type="PROSITE" id="PS51898"/>
    </source>
</evidence>
<dbReference type="SUPFAM" id="SSF56349">
    <property type="entry name" value="DNA breaking-rejoining enzymes"/>
    <property type="match status" value="1"/>
</dbReference>
<dbReference type="Pfam" id="PF00589">
    <property type="entry name" value="Phage_integrase"/>
    <property type="match status" value="1"/>
</dbReference>
<organism evidence="3 4">
    <name type="scientific">Aequitasia blattaphilus</name>
    <dbReference type="NCBI Taxonomy" id="2949332"/>
    <lineage>
        <taxon>Bacteria</taxon>
        <taxon>Bacillati</taxon>
        <taxon>Bacillota</taxon>
        <taxon>Clostridia</taxon>
        <taxon>Lachnospirales</taxon>
        <taxon>Lachnospiraceae</taxon>
        <taxon>Aequitasia</taxon>
    </lineage>
</organism>
<evidence type="ECO:0000313" key="4">
    <source>
        <dbReference type="Proteomes" id="UP001523566"/>
    </source>
</evidence>
<protein>
    <submittedName>
        <fullName evidence="3">Site-specific integrase</fullName>
    </submittedName>
</protein>
<dbReference type="InterPro" id="IPR011010">
    <property type="entry name" value="DNA_brk_join_enz"/>
</dbReference>
<dbReference type="InterPro" id="IPR002104">
    <property type="entry name" value="Integrase_catalytic"/>
</dbReference>
<keyword evidence="1" id="KW-0233">DNA recombination</keyword>
<comment type="caution">
    <text evidence="3">The sequence shown here is derived from an EMBL/GenBank/DDBJ whole genome shotgun (WGS) entry which is preliminary data.</text>
</comment>
<dbReference type="InterPro" id="IPR013762">
    <property type="entry name" value="Integrase-like_cat_sf"/>
</dbReference>
<dbReference type="CDD" id="cd01189">
    <property type="entry name" value="INT_ICEBs1_C_like"/>
    <property type="match status" value="1"/>
</dbReference>
<sequence>MKDNPSRTVGHVKSTKTKIEFWTKEEFEKVISFIYIDDFFQHFLFVSLWLLFMSGMRRGEAAALLWSNIDFETGLLSIDKSLVYKSVDDYRFTYPKTKASVRKIYLDPTTLDILTKWKERQSELLSTDFVLSYNAVPLNKHAVGNAITRYAKMAVVPRIRIHGLRHSHASLLISMGENPLIIKDRLGHEDIQTTLGTYSPLYPNSNYEVAKKLDGILEFAPAKENLDTTQTNQHTIGYNKNCANTVPLGTQSA</sequence>
<dbReference type="PANTHER" id="PTHR30349">
    <property type="entry name" value="PHAGE INTEGRASE-RELATED"/>
    <property type="match status" value="1"/>
</dbReference>
<keyword evidence="4" id="KW-1185">Reference proteome</keyword>